<organism evidence="4 5">
    <name type="scientific">Amycolatopsis rhabdoformis</name>
    <dbReference type="NCBI Taxonomy" id="1448059"/>
    <lineage>
        <taxon>Bacteria</taxon>
        <taxon>Bacillati</taxon>
        <taxon>Actinomycetota</taxon>
        <taxon>Actinomycetes</taxon>
        <taxon>Pseudonocardiales</taxon>
        <taxon>Pseudonocardiaceae</taxon>
        <taxon>Amycolatopsis</taxon>
    </lineage>
</organism>
<feature type="domain" description="STAS" evidence="3">
    <location>
        <begin position="14"/>
        <end position="121"/>
    </location>
</feature>
<dbReference type="RefSeq" id="WP_326834195.1">
    <property type="nucleotide sequence ID" value="NZ_CP142149.1"/>
</dbReference>
<dbReference type="PANTHER" id="PTHR33495:SF13">
    <property type="entry name" value="ANTI-SIGMA-F FACTOR ANTAGONIST RSFB"/>
    <property type="match status" value="1"/>
</dbReference>
<dbReference type="NCBIfam" id="TIGR00377">
    <property type="entry name" value="ant_ant_sig"/>
    <property type="match status" value="1"/>
</dbReference>
<evidence type="ECO:0000313" key="5">
    <source>
        <dbReference type="Proteomes" id="UP001330812"/>
    </source>
</evidence>
<reference evidence="4 5" key="1">
    <citation type="journal article" date="2015" name="Int. J. Syst. Evol. Microbiol.">
        <title>Amycolatopsis rhabdoformis sp. nov., an actinomycete isolated from a tropical forest soil.</title>
        <authorList>
            <person name="Souza W.R."/>
            <person name="Silva R.E."/>
            <person name="Goodfellow M."/>
            <person name="Busarakam K."/>
            <person name="Figueiro F.S."/>
            <person name="Ferreira D."/>
            <person name="Rodrigues-Filho E."/>
            <person name="Moraes L.A.B."/>
            <person name="Zucchi T.D."/>
        </authorList>
    </citation>
    <scope>NUCLEOTIDE SEQUENCE [LARGE SCALE GENOMIC DNA]</scope>
    <source>
        <strain evidence="4 5">NCIMB 14900</strain>
    </source>
</reference>
<dbReference type="Gene3D" id="3.30.750.24">
    <property type="entry name" value="STAS domain"/>
    <property type="match status" value="1"/>
</dbReference>
<evidence type="ECO:0000256" key="1">
    <source>
        <dbReference type="ARBA" id="ARBA00009013"/>
    </source>
</evidence>
<evidence type="ECO:0000256" key="2">
    <source>
        <dbReference type="RuleBase" id="RU003749"/>
    </source>
</evidence>
<sequence length="126" mass="13500">MTSTPRDVPETGDLLVTARWRERAVVVTVAGEIDLVTAPELDEIVTGVVDERPEVLVVDLRDVTFLSSAGLQVLAAAHQRLGERRLRVVSTSHITTRPLTSTGLDTWIGLFATVDEALAGASGPEV</sequence>
<accession>A0ABZ1IBI5</accession>
<dbReference type="SUPFAM" id="SSF52091">
    <property type="entry name" value="SpoIIaa-like"/>
    <property type="match status" value="1"/>
</dbReference>
<dbReference type="PANTHER" id="PTHR33495">
    <property type="entry name" value="ANTI-SIGMA FACTOR ANTAGONIST TM_1081-RELATED-RELATED"/>
    <property type="match status" value="1"/>
</dbReference>
<dbReference type="InterPro" id="IPR036513">
    <property type="entry name" value="STAS_dom_sf"/>
</dbReference>
<gene>
    <name evidence="4" type="ORF">VSH64_04600</name>
</gene>
<dbReference type="CDD" id="cd07043">
    <property type="entry name" value="STAS_anti-anti-sigma_factors"/>
    <property type="match status" value="1"/>
</dbReference>
<dbReference type="Proteomes" id="UP001330812">
    <property type="component" value="Chromosome"/>
</dbReference>
<dbReference type="InterPro" id="IPR002645">
    <property type="entry name" value="STAS_dom"/>
</dbReference>
<protein>
    <recommendedName>
        <fullName evidence="2">Anti-sigma factor antagonist</fullName>
    </recommendedName>
</protein>
<dbReference type="InterPro" id="IPR003658">
    <property type="entry name" value="Anti-sigma_ant"/>
</dbReference>
<evidence type="ECO:0000313" key="4">
    <source>
        <dbReference type="EMBL" id="WSE31389.1"/>
    </source>
</evidence>
<evidence type="ECO:0000259" key="3">
    <source>
        <dbReference type="PROSITE" id="PS50801"/>
    </source>
</evidence>
<dbReference type="PROSITE" id="PS50801">
    <property type="entry name" value="STAS"/>
    <property type="match status" value="1"/>
</dbReference>
<name>A0ABZ1IBI5_9PSEU</name>
<dbReference type="Pfam" id="PF01740">
    <property type="entry name" value="STAS"/>
    <property type="match status" value="1"/>
</dbReference>
<proteinExistence type="inferred from homology"/>
<keyword evidence="5" id="KW-1185">Reference proteome</keyword>
<comment type="similarity">
    <text evidence="1 2">Belongs to the anti-sigma-factor antagonist family.</text>
</comment>
<dbReference type="EMBL" id="CP142149">
    <property type="protein sequence ID" value="WSE31389.1"/>
    <property type="molecule type" value="Genomic_DNA"/>
</dbReference>